<dbReference type="Pfam" id="PF01970">
    <property type="entry name" value="TctA"/>
    <property type="match status" value="1"/>
</dbReference>
<feature type="transmembrane region" description="Helical" evidence="1">
    <location>
        <begin position="43"/>
        <end position="65"/>
    </location>
</feature>
<dbReference type="EMBL" id="RDRB01000011">
    <property type="protein sequence ID" value="ROT97819.1"/>
    <property type="molecule type" value="Genomic_DNA"/>
</dbReference>
<keyword evidence="1" id="KW-0812">Transmembrane</keyword>
<organism evidence="3 4">
    <name type="scientific">Histidinibacterium lentulum</name>
    <dbReference type="NCBI Taxonomy" id="2480588"/>
    <lineage>
        <taxon>Bacteria</taxon>
        <taxon>Pseudomonadati</taxon>
        <taxon>Pseudomonadota</taxon>
        <taxon>Alphaproteobacteria</taxon>
        <taxon>Rhodobacterales</taxon>
        <taxon>Paracoccaceae</taxon>
        <taxon>Histidinibacterium</taxon>
    </lineage>
</organism>
<evidence type="ECO:0000313" key="4">
    <source>
        <dbReference type="Proteomes" id="UP000268016"/>
    </source>
</evidence>
<feature type="transmembrane region" description="Helical" evidence="1">
    <location>
        <begin position="139"/>
        <end position="159"/>
    </location>
</feature>
<feature type="transmembrane region" description="Helical" evidence="1">
    <location>
        <begin position="323"/>
        <end position="344"/>
    </location>
</feature>
<feature type="transmembrane region" description="Helical" evidence="1">
    <location>
        <begin position="466"/>
        <end position="488"/>
    </location>
</feature>
<feature type="transmembrane region" description="Helical" evidence="1">
    <location>
        <begin position="18"/>
        <end position="36"/>
    </location>
</feature>
<evidence type="ECO:0000313" key="3">
    <source>
        <dbReference type="EMBL" id="ROT97819.1"/>
    </source>
</evidence>
<keyword evidence="1" id="KW-0472">Membrane</keyword>
<keyword evidence="1" id="KW-1133">Transmembrane helix</keyword>
<feature type="transmembrane region" description="Helical" evidence="1">
    <location>
        <begin position="107"/>
        <end position="133"/>
    </location>
</feature>
<feature type="transmembrane region" description="Helical" evidence="1">
    <location>
        <begin position="391"/>
        <end position="408"/>
    </location>
</feature>
<dbReference type="RefSeq" id="WP_123643825.1">
    <property type="nucleotide sequence ID" value="NZ_ML119091.1"/>
</dbReference>
<reference evidence="3 4" key="1">
    <citation type="submission" date="2018-10" db="EMBL/GenBank/DDBJ databases">
        <title>Histidinibacterium lentulum gen. nov., sp. nov., a marine bacterium from the culture broth of Picochlorum sp. 122.</title>
        <authorList>
            <person name="Wang G."/>
        </authorList>
    </citation>
    <scope>NUCLEOTIDE SEQUENCE [LARGE SCALE GENOMIC DNA]</scope>
    <source>
        <strain evidence="3 4">B17</strain>
    </source>
</reference>
<dbReference type="Proteomes" id="UP000268016">
    <property type="component" value="Unassembled WGS sequence"/>
</dbReference>
<accession>A0A3N2QRK9</accession>
<keyword evidence="4" id="KW-1185">Reference proteome</keyword>
<dbReference type="InterPro" id="IPR002823">
    <property type="entry name" value="DUF112_TM"/>
</dbReference>
<evidence type="ECO:0000259" key="2">
    <source>
        <dbReference type="Pfam" id="PF01970"/>
    </source>
</evidence>
<feature type="domain" description="DUF112" evidence="2">
    <location>
        <begin position="21"/>
        <end position="437"/>
    </location>
</feature>
<dbReference type="AlphaFoldDB" id="A0A3N2QRK9"/>
<sequence>MDLLTPFIGGLSLLVDPWVWLAVFAGTIFGVLSGAMPGIGTTLAYGLVLPFTFAMSPIVSVAFLLSITVGVGYGNSIPAILMGIPGNPAAILTVIDGHTLHKQGKSSLALGVSFVAALGGQLFSIALFILLVVPLMSAAYLFSFPEIFALYTFGFIALISLAADNLVKGLMSAALGISIGLVGLDPINRVPRMDFGFREIRSGFEEVALVVGILALSELFRSARQIFQWGDKAANGASATRFPPFSEIRPAIPAMLNGTVVGTFVGAIPGAGATPAAMISYQTAQMMSKEPEKFGKGSIEGIGSNEAAQNASSSGELIPTLGLGIPVTGSMVLLLAALTVQGFVPGPLMTRNAPELLFAAIAGLLASTLFLFATGWPMARMMLRAVRLDRQVVVVLAIAMTLLGIYAINDKIFDVYVAIAAGFVGYFMLRHGYSTATAALGIFIGAQFERSLRIGLNMNENSFAVFFSRPVTMAVLGLALAVFTWGFIKRVQMKRRIAATPEVD</sequence>
<feature type="transmembrane region" description="Helical" evidence="1">
    <location>
        <begin position="356"/>
        <end position="379"/>
    </location>
</feature>
<dbReference type="PANTHER" id="PTHR35342">
    <property type="entry name" value="TRICARBOXYLIC TRANSPORT PROTEIN"/>
    <property type="match status" value="1"/>
</dbReference>
<dbReference type="PANTHER" id="PTHR35342:SF5">
    <property type="entry name" value="TRICARBOXYLIC TRANSPORT PROTEIN"/>
    <property type="match status" value="1"/>
</dbReference>
<evidence type="ECO:0000256" key="1">
    <source>
        <dbReference type="SAM" id="Phobius"/>
    </source>
</evidence>
<protein>
    <recommendedName>
        <fullName evidence="2">DUF112 domain-containing protein</fullName>
    </recommendedName>
</protein>
<dbReference type="OrthoDB" id="9791872at2"/>
<name>A0A3N2QRK9_9RHOB</name>
<feature type="transmembrane region" description="Helical" evidence="1">
    <location>
        <begin position="77"/>
        <end position="95"/>
    </location>
</feature>
<feature type="transmembrane region" description="Helical" evidence="1">
    <location>
        <begin position="415"/>
        <end position="446"/>
    </location>
</feature>
<gene>
    <name evidence="3" type="ORF">EAT49_18640</name>
</gene>
<proteinExistence type="predicted"/>
<comment type="caution">
    <text evidence="3">The sequence shown here is derived from an EMBL/GenBank/DDBJ whole genome shotgun (WGS) entry which is preliminary data.</text>
</comment>